<dbReference type="EMBL" id="JASBWT010000005">
    <property type="protein sequence ID" value="KAJ9104546.1"/>
    <property type="molecule type" value="Genomic_DNA"/>
</dbReference>
<sequence length="1509" mass="164282">MNDDSLYDITENLDLKGSSPSLPLYAVPAQSGATTQQHPSYRPYHQTVQDSSQQRVAGGSYGTHRHSINIPLGGQWAYNQQASRDTTVSASSSGTPTSTSSSQPVFFSPMRRVSNFDPGYSAHGQAGHHSGPNISPGPSHHQYPQPYTAAHSGTFDLSPTTSSARLGISGSGAGGLASTFANTLARSASLGGNRKKAQDDVESGLGVDMSLPTYNAPGRLRDEEEAYNSSGGGATHSYGYYPSSPTRQGVVGPPTSYPKHLAQSGLANQSISHLDTTRQAPTRLSVSLQPPPPPPGRQVAPGSYSLYSSHQPASPNPAMPLVSHGQQSAHQSMDSIPAPMTSASAVSQDRNQESMRAVTESGAGTRSTSAMSITVTESTIADPMSSANASDPWPQYNNPSSAGHQSGNSSQYQASAGYTQQRRPSHHSQYASSIPQVEISPGTATNFPSLPASTPTSASASPYFSPSDLKRDSFSNTSPYLTLDTNPNRDAYGHADMSSHGGPSASYLHPLGSTASSAQGSPMAYSPANTNNLPYLPTVEFSSGPTNRQPLGARSRSSQVVTQQPRHGLTGQEDSRSGQHSMATSSDNRGNPYHSSSGDRRRQYAGHVGAQTPATRSPEDKWSRPGLRKIRDPARDLRPVLNNLPAGKRADPENPGEYLNPLKCLTAQLAQTYSICNPAFQYEVAHNPRRVLTKPSKPCHNNGSDNEDYDYILYVNDVLTSDNGAGDKYLILDVLGQGTFGQVVKCQNMRTHDIVAVKVVKNKPAYFNQSMMEVAILQLLNTEADKNDEHHLLRMLDSFIHHSHLCLVFECLSSNLYELIKHNQFRGLSLQLVKMFTAQLLDALSVLKDHRLIHCDLKPENILLQSLNSPQIKVIDFGSACHERQTVYTYIQSRFYRSPEVLLGLPYSASIDMWSLGCIVAELFLGLPLFPGTSEYNQLSRMIDMLGMPPSHLLEVGKQVPEFFQVIGIDENGRKTYRLKPMEQYATEHNTNEQPSKQYFKATTLPDIIRTYALPKKIVKQTDIDKEMTLRTSFIDFVTGLLNMDPIKRWSPQQAKQHPFITGEKFEGHWEPSAGRSTAKVEDAQSKKYGGLVSSSRSSRAYPDAASYNQQLAQHQQFTAQAAQAQAQAQAQPQQAQAQAQQARAQAQAQAQAHSTFRNQAISDSTYTPARHNMVPNYQSLGLASHARTQSHMPLTSQGRTHQAQPRIPSHGAMSSSISSGPYSSIEPQLPASLANPPNSYYPATRNRANTINQMDVIPPALARLTHLGAPDPAGSRSNLTPVLRRDQDIAEWEQRGHAKRPSMAQYPANTQLEYLQQQAEMLGQAGYGWDSTNPYAMAYAYGMQPPPPALENNSRVSQHRTALSHDFQMMSTSSASSLAPSSPGRYSMMHSGNVNSDNGSRNYLPAYPPAAASVLDNYDPRGDAAMAMMYTPLEPLQVKSSDRHPQQDVDSQNPFAPQHYQQQQTHRDIPSNGGVSAQSPRRSQGGDRRRSTQQINSGYAYDGAQPRG</sequence>
<accession>A0ACC2W111</accession>
<keyword evidence="2" id="KW-1185">Reference proteome</keyword>
<name>A0ACC2W111_9TREE</name>
<protein>
    <submittedName>
        <fullName evidence="1">Uncharacterized protein</fullName>
    </submittedName>
</protein>
<proteinExistence type="predicted"/>
<dbReference type="Proteomes" id="UP001227268">
    <property type="component" value="Unassembled WGS sequence"/>
</dbReference>
<evidence type="ECO:0000313" key="1">
    <source>
        <dbReference type="EMBL" id="KAJ9104546.1"/>
    </source>
</evidence>
<comment type="caution">
    <text evidence="1">The sequence shown here is derived from an EMBL/GenBank/DDBJ whole genome shotgun (WGS) entry which is preliminary data.</text>
</comment>
<organism evidence="1 2">
    <name type="scientific">Naganishia friedmannii</name>
    <dbReference type="NCBI Taxonomy" id="89922"/>
    <lineage>
        <taxon>Eukaryota</taxon>
        <taxon>Fungi</taxon>
        <taxon>Dikarya</taxon>
        <taxon>Basidiomycota</taxon>
        <taxon>Agaricomycotina</taxon>
        <taxon>Tremellomycetes</taxon>
        <taxon>Filobasidiales</taxon>
        <taxon>Filobasidiaceae</taxon>
        <taxon>Naganishia</taxon>
    </lineage>
</organism>
<evidence type="ECO:0000313" key="2">
    <source>
        <dbReference type="Proteomes" id="UP001227268"/>
    </source>
</evidence>
<reference evidence="1" key="1">
    <citation type="submission" date="2023-04" db="EMBL/GenBank/DDBJ databases">
        <title>Draft Genome sequencing of Naganishia species isolated from polar environments using Oxford Nanopore Technology.</title>
        <authorList>
            <person name="Leo P."/>
            <person name="Venkateswaran K."/>
        </authorList>
    </citation>
    <scope>NUCLEOTIDE SEQUENCE</scope>
    <source>
        <strain evidence="1">MNA-CCFEE 5423</strain>
    </source>
</reference>
<gene>
    <name evidence="1" type="ORF">QFC21_002042</name>
</gene>